<sequence length="542" mass="58273">MSQDLLAEFGSFTISDSNQSNTTTAYAASPTLGSTHTQSKKTPPLQDATPSTINGQSEDAWAEDDEDDFGDFEVANDELGRDILDQPPPSNTITTKSKPAPPKAAPRAAPASKPTISKKAESAKQISSDHPFANNADILFDAEYSDEEGMFEVIPEPKSVPVENEDDDFGDFEGTLPPTKTASRSKPSPVAAPLSQFASFDLLGFDDGPEQIQSPTTNGTKAQAKPPPKKLITRKITQAKPPPKPAPVNKVLVEDDDNDFAEWDDFESVPKNPTSQSPKTEPTSIQASAIGNLLQVPTDLIGNLLSPAPNPSPPAPANIPPPSLLLTIFPPLLKQTSTHLLHPLSTLSPPQKPIVLLSPSLQTFFRNYLCAAQVLAHVIAGRKNRWKRDKFLAQSMRIGPSVSGRSGGMKLAGVDANEARREEAEVEDVLRVWREQVGRLRSVVTAVAGVSSSGSSGGHKKALPSVPEIAAVMPIRVAKTSEGGVVSTAACAFCGLKREERVAKVDVEVEDSFGEWWIEGGTNMHLSCWNFWNCHKDALRGR</sequence>
<name>A0ABR3P2S3_9PEZI</name>
<evidence type="ECO:0000313" key="3">
    <source>
        <dbReference type="Proteomes" id="UP001562354"/>
    </source>
</evidence>
<organism evidence="2 3">
    <name type="scientific">Neodothiora populina</name>
    <dbReference type="NCBI Taxonomy" id="2781224"/>
    <lineage>
        <taxon>Eukaryota</taxon>
        <taxon>Fungi</taxon>
        <taxon>Dikarya</taxon>
        <taxon>Ascomycota</taxon>
        <taxon>Pezizomycotina</taxon>
        <taxon>Dothideomycetes</taxon>
        <taxon>Dothideomycetidae</taxon>
        <taxon>Dothideales</taxon>
        <taxon>Dothioraceae</taxon>
        <taxon>Neodothiora</taxon>
    </lineage>
</organism>
<dbReference type="EMBL" id="JBFMKM010000016">
    <property type="protein sequence ID" value="KAL1296966.1"/>
    <property type="molecule type" value="Genomic_DNA"/>
</dbReference>
<protein>
    <submittedName>
        <fullName evidence="2">Uncharacterized protein</fullName>
    </submittedName>
</protein>
<dbReference type="PANTHER" id="PTHR42084:SF1">
    <property type="entry name" value="SERINE_THREONINE-PROTEIN KINASE PPK6"/>
    <property type="match status" value="1"/>
</dbReference>
<feature type="compositionally biased region" description="Polar residues" evidence="1">
    <location>
        <begin position="271"/>
        <end position="283"/>
    </location>
</feature>
<feature type="compositionally biased region" description="Acidic residues" evidence="1">
    <location>
        <begin position="60"/>
        <end position="76"/>
    </location>
</feature>
<dbReference type="PANTHER" id="PTHR42084">
    <property type="entry name" value="YALI0E26631P"/>
    <property type="match status" value="1"/>
</dbReference>
<feature type="compositionally biased region" description="Polar residues" evidence="1">
    <location>
        <begin position="12"/>
        <end position="41"/>
    </location>
</feature>
<gene>
    <name evidence="2" type="ORF">AAFC00_004566</name>
</gene>
<feature type="compositionally biased region" description="Polar residues" evidence="1">
    <location>
        <begin position="48"/>
        <end position="57"/>
    </location>
</feature>
<feature type="region of interest" description="Disordered" evidence="1">
    <location>
        <begin position="263"/>
        <end position="283"/>
    </location>
</feature>
<comment type="caution">
    <text evidence="2">The sequence shown here is derived from an EMBL/GenBank/DDBJ whole genome shotgun (WGS) entry which is preliminary data.</text>
</comment>
<keyword evidence="3" id="KW-1185">Reference proteome</keyword>
<reference evidence="2 3" key="1">
    <citation type="submission" date="2024-07" db="EMBL/GenBank/DDBJ databases">
        <title>Draft sequence of the Neodothiora populina.</title>
        <authorList>
            <person name="Drown D.D."/>
            <person name="Schuette U.S."/>
            <person name="Buechlein A.B."/>
            <person name="Rusch D.R."/>
            <person name="Winton L.W."/>
            <person name="Adams G.A."/>
        </authorList>
    </citation>
    <scope>NUCLEOTIDE SEQUENCE [LARGE SCALE GENOMIC DNA]</scope>
    <source>
        <strain evidence="2 3">CPC 39397</strain>
    </source>
</reference>
<feature type="region of interest" description="Disordered" evidence="1">
    <location>
        <begin position="1"/>
        <end position="133"/>
    </location>
</feature>
<feature type="compositionally biased region" description="Polar residues" evidence="1">
    <location>
        <begin position="211"/>
        <end position="221"/>
    </location>
</feature>
<evidence type="ECO:0000313" key="2">
    <source>
        <dbReference type="EMBL" id="KAL1296966.1"/>
    </source>
</evidence>
<dbReference type="GeneID" id="95978266"/>
<accession>A0ABR3P2S3</accession>
<feature type="region of interest" description="Disordered" evidence="1">
    <location>
        <begin position="155"/>
        <end position="228"/>
    </location>
</feature>
<feature type="compositionally biased region" description="Low complexity" evidence="1">
    <location>
        <begin position="105"/>
        <end position="114"/>
    </location>
</feature>
<dbReference type="RefSeq" id="XP_069196648.1">
    <property type="nucleotide sequence ID" value="XM_069344229.1"/>
</dbReference>
<proteinExistence type="predicted"/>
<dbReference type="Proteomes" id="UP001562354">
    <property type="component" value="Unassembled WGS sequence"/>
</dbReference>
<evidence type="ECO:0000256" key="1">
    <source>
        <dbReference type="SAM" id="MobiDB-lite"/>
    </source>
</evidence>